<keyword evidence="2" id="KW-0479">Metal-binding</keyword>
<keyword evidence="3" id="KW-0677">Repeat</keyword>
<feature type="region of interest" description="Disordered" evidence="8">
    <location>
        <begin position="291"/>
        <end position="361"/>
    </location>
</feature>
<dbReference type="InterPro" id="IPR050527">
    <property type="entry name" value="Snail/Krueppel_Znf"/>
</dbReference>
<evidence type="ECO:0000256" key="7">
    <source>
        <dbReference type="PROSITE-ProRule" id="PRU00042"/>
    </source>
</evidence>
<dbReference type="SUPFAM" id="SSF57667">
    <property type="entry name" value="beta-beta-alpha zinc fingers"/>
    <property type="match status" value="1"/>
</dbReference>
<comment type="subcellular location">
    <subcellularLocation>
        <location evidence="1">Nucleus</location>
    </subcellularLocation>
</comment>
<keyword evidence="5" id="KW-0862">Zinc</keyword>
<dbReference type="Gene3D" id="3.30.160.60">
    <property type="entry name" value="Classic Zinc Finger"/>
    <property type="match status" value="1"/>
</dbReference>
<dbReference type="EMBL" id="JAUCMV010000001">
    <property type="protein sequence ID" value="KAK0425891.1"/>
    <property type="molecule type" value="Genomic_DNA"/>
</dbReference>
<feature type="region of interest" description="Disordered" evidence="8">
    <location>
        <begin position="1"/>
        <end position="52"/>
    </location>
</feature>
<feature type="compositionally biased region" description="Basic residues" evidence="8">
    <location>
        <begin position="1"/>
        <end position="10"/>
    </location>
</feature>
<evidence type="ECO:0000313" key="11">
    <source>
        <dbReference type="Proteomes" id="UP001175271"/>
    </source>
</evidence>
<keyword evidence="6" id="KW-0539">Nucleus</keyword>
<evidence type="ECO:0000256" key="2">
    <source>
        <dbReference type="ARBA" id="ARBA00022723"/>
    </source>
</evidence>
<sequence>MNTPRRKQNRPNRAAVSSTSSSPRSRPKTPLEDECSVSSSTPSPRDFALPAGTFLGPFPVRSASEDDPSETTITVRDASGRAFVFAPLGADSAALRQISAAPSASEANATVSAISEDGAVRALQVLVQKPVDALSGLRVLFVDLHPQSEPSRPRHAPLPSGFACGLCRNLSYLSMENLKTHQQSFPQPGAATVISDSQFSNAISQLMRTPMFPLPILLPVAYHNQEDPSVVQLIGHPQVFVPVAVHRGPAQFRSAPLILNEAMTQNVEVPSSLPLGNGRFDLKMITVSAEGNVVDKPSRPSPESEGEMPTAKRLRTEEPPDDIVMPLDLSKKGSRPQTSVFEASPKSVPTRPQKKPEGDGAEKPFVCDCGVAFSNRETLLGHQRFYCRNRPGADDAPREPVRKSTSFACPYRPCSFEGSSSTQLQTHVRQQHNAVRAYMCKTCGYKGQSVRGMRSHFKEHELSHNVQNENELILEITKDTAMFTCSLCRNEIPRVFQSKHKCFETTLLS</sequence>
<dbReference type="GO" id="GO:0008270">
    <property type="term" value="F:zinc ion binding"/>
    <property type="evidence" value="ECO:0007669"/>
    <property type="project" value="UniProtKB-KW"/>
</dbReference>
<proteinExistence type="predicted"/>
<name>A0AA39ILN0_9BILA</name>
<reference evidence="10" key="1">
    <citation type="submission" date="2023-06" db="EMBL/GenBank/DDBJ databases">
        <title>Genomic analysis of the entomopathogenic nematode Steinernema hermaphroditum.</title>
        <authorList>
            <person name="Schwarz E.M."/>
            <person name="Heppert J.K."/>
            <person name="Baniya A."/>
            <person name="Schwartz H.T."/>
            <person name="Tan C.-H."/>
            <person name="Antoshechkin I."/>
            <person name="Sternberg P.W."/>
            <person name="Goodrich-Blair H."/>
            <person name="Dillman A.R."/>
        </authorList>
    </citation>
    <scope>NUCLEOTIDE SEQUENCE</scope>
    <source>
        <strain evidence="10">PS9179</strain>
        <tissue evidence="10">Whole animal</tissue>
    </source>
</reference>
<feature type="domain" description="C2H2-type" evidence="9">
    <location>
        <begin position="365"/>
        <end position="391"/>
    </location>
</feature>
<dbReference type="PROSITE" id="PS50157">
    <property type="entry name" value="ZINC_FINGER_C2H2_2"/>
    <property type="match status" value="1"/>
</dbReference>
<organism evidence="10 11">
    <name type="scientific">Steinernema hermaphroditum</name>
    <dbReference type="NCBI Taxonomy" id="289476"/>
    <lineage>
        <taxon>Eukaryota</taxon>
        <taxon>Metazoa</taxon>
        <taxon>Ecdysozoa</taxon>
        <taxon>Nematoda</taxon>
        <taxon>Chromadorea</taxon>
        <taxon>Rhabditida</taxon>
        <taxon>Tylenchina</taxon>
        <taxon>Panagrolaimomorpha</taxon>
        <taxon>Strongyloidoidea</taxon>
        <taxon>Steinernematidae</taxon>
        <taxon>Steinernema</taxon>
    </lineage>
</organism>
<protein>
    <recommendedName>
        <fullName evidence="9">C2H2-type domain-containing protein</fullName>
    </recommendedName>
</protein>
<dbReference type="AlphaFoldDB" id="A0AA39ILN0"/>
<keyword evidence="11" id="KW-1185">Reference proteome</keyword>
<keyword evidence="4 7" id="KW-0863">Zinc-finger</keyword>
<dbReference type="PANTHER" id="PTHR24388">
    <property type="entry name" value="ZINC FINGER PROTEIN"/>
    <property type="match status" value="1"/>
</dbReference>
<comment type="caution">
    <text evidence="10">The sequence shown here is derived from an EMBL/GenBank/DDBJ whole genome shotgun (WGS) entry which is preliminary data.</text>
</comment>
<gene>
    <name evidence="10" type="ORF">QR680_009443</name>
</gene>
<dbReference type="InterPro" id="IPR036236">
    <property type="entry name" value="Znf_C2H2_sf"/>
</dbReference>
<evidence type="ECO:0000256" key="4">
    <source>
        <dbReference type="ARBA" id="ARBA00022771"/>
    </source>
</evidence>
<dbReference type="InterPro" id="IPR013087">
    <property type="entry name" value="Znf_C2H2_type"/>
</dbReference>
<evidence type="ECO:0000256" key="3">
    <source>
        <dbReference type="ARBA" id="ARBA00022737"/>
    </source>
</evidence>
<dbReference type="Proteomes" id="UP001175271">
    <property type="component" value="Unassembled WGS sequence"/>
</dbReference>
<evidence type="ECO:0000256" key="6">
    <source>
        <dbReference type="ARBA" id="ARBA00023242"/>
    </source>
</evidence>
<evidence type="ECO:0000256" key="1">
    <source>
        <dbReference type="ARBA" id="ARBA00004123"/>
    </source>
</evidence>
<dbReference type="GO" id="GO:0000981">
    <property type="term" value="F:DNA-binding transcription factor activity, RNA polymerase II-specific"/>
    <property type="evidence" value="ECO:0007669"/>
    <property type="project" value="TreeGrafter"/>
</dbReference>
<dbReference type="SMART" id="SM00355">
    <property type="entry name" value="ZnF_C2H2"/>
    <property type="match status" value="2"/>
</dbReference>
<accession>A0AA39ILN0</accession>
<dbReference type="PANTHER" id="PTHR24388:SF54">
    <property type="entry name" value="PROTEIN ESCARGOT"/>
    <property type="match status" value="1"/>
</dbReference>
<evidence type="ECO:0000313" key="10">
    <source>
        <dbReference type="EMBL" id="KAK0425891.1"/>
    </source>
</evidence>
<evidence type="ECO:0000259" key="9">
    <source>
        <dbReference type="PROSITE" id="PS50157"/>
    </source>
</evidence>
<evidence type="ECO:0000256" key="8">
    <source>
        <dbReference type="SAM" id="MobiDB-lite"/>
    </source>
</evidence>
<evidence type="ECO:0000256" key="5">
    <source>
        <dbReference type="ARBA" id="ARBA00022833"/>
    </source>
</evidence>
<dbReference type="GO" id="GO:0000978">
    <property type="term" value="F:RNA polymerase II cis-regulatory region sequence-specific DNA binding"/>
    <property type="evidence" value="ECO:0007669"/>
    <property type="project" value="TreeGrafter"/>
</dbReference>
<dbReference type="GO" id="GO:0005634">
    <property type="term" value="C:nucleus"/>
    <property type="evidence" value="ECO:0007669"/>
    <property type="project" value="UniProtKB-SubCell"/>
</dbReference>